<feature type="compositionally biased region" description="Low complexity" evidence="1">
    <location>
        <begin position="42"/>
        <end position="65"/>
    </location>
</feature>
<proteinExistence type="predicted"/>
<gene>
    <name evidence="2" type="ORF">FNK824_LOCUS42054</name>
</gene>
<name>A0A820KH16_9BILA</name>
<evidence type="ECO:0000313" key="3">
    <source>
        <dbReference type="Proteomes" id="UP000663874"/>
    </source>
</evidence>
<sequence length="65" mass="6903">FSQSMSTTNRAPHASSIQNSTQPRFGFIPRPTAPGLQQTQTSSSSYVLRSRSISPPSSSSISGNC</sequence>
<dbReference type="Proteomes" id="UP000663874">
    <property type="component" value="Unassembled WGS sequence"/>
</dbReference>
<evidence type="ECO:0000256" key="1">
    <source>
        <dbReference type="SAM" id="MobiDB-lite"/>
    </source>
</evidence>
<reference evidence="2" key="1">
    <citation type="submission" date="2021-02" db="EMBL/GenBank/DDBJ databases">
        <authorList>
            <person name="Nowell W R."/>
        </authorList>
    </citation>
    <scope>NUCLEOTIDE SEQUENCE</scope>
</reference>
<feature type="compositionally biased region" description="Polar residues" evidence="1">
    <location>
        <begin position="1"/>
        <end position="23"/>
    </location>
</feature>
<dbReference type="AlphaFoldDB" id="A0A820KH16"/>
<accession>A0A820KH16</accession>
<dbReference type="EMBL" id="CAJOBE010046018">
    <property type="protein sequence ID" value="CAF4342032.1"/>
    <property type="molecule type" value="Genomic_DNA"/>
</dbReference>
<protein>
    <submittedName>
        <fullName evidence="2">Uncharacterized protein</fullName>
    </submittedName>
</protein>
<organism evidence="2 3">
    <name type="scientific">Rotaria sordida</name>
    <dbReference type="NCBI Taxonomy" id="392033"/>
    <lineage>
        <taxon>Eukaryota</taxon>
        <taxon>Metazoa</taxon>
        <taxon>Spiralia</taxon>
        <taxon>Gnathifera</taxon>
        <taxon>Rotifera</taxon>
        <taxon>Eurotatoria</taxon>
        <taxon>Bdelloidea</taxon>
        <taxon>Philodinida</taxon>
        <taxon>Philodinidae</taxon>
        <taxon>Rotaria</taxon>
    </lineage>
</organism>
<evidence type="ECO:0000313" key="2">
    <source>
        <dbReference type="EMBL" id="CAF4342032.1"/>
    </source>
</evidence>
<feature type="non-terminal residue" evidence="2">
    <location>
        <position position="1"/>
    </location>
</feature>
<comment type="caution">
    <text evidence="2">The sequence shown here is derived from an EMBL/GenBank/DDBJ whole genome shotgun (WGS) entry which is preliminary data.</text>
</comment>
<feature type="region of interest" description="Disordered" evidence="1">
    <location>
        <begin position="1"/>
        <end position="65"/>
    </location>
</feature>